<reference evidence="17" key="1">
    <citation type="journal article" date="2020" name="mSystems">
        <title>Genome- and Community-Level Interaction Insights into Carbon Utilization and Element Cycling Functions of Hydrothermarchaeota in Hydrothermal Sediment.</title>
        <authorList>
            <person name="Zhou Z."/>
            <person name="Liu Y."/>
            <person name="Xu W."/>
            <person name="Pan J."/>
            <person name="Luo Z.H."/>
            <person name="Li M."/>
        </authorList>
    </citation>
    <scope>NUCLEOTIDE SEQUENCE [LARGE SCALE GENOMIC DNA]</scope>
    <source>
        <strain evidence="17">HyVt-577</strain>
    </source>
</reference>
<dbReference type="NCBIfam" id="NF004064">
    <property type="entry name" value="PRK05578.1"/>
    <property type="match status" value="1"/>
</dbReference>
<evidence type="ECO:0000256" key="2">
    <source>
        <dbReference type="ARBA" id="ARBA00003949"/>
    </source>
</evidence>
<evidence type="ECO:0000256" key="14">
    <source>
        <dbReference type="PIRSR" id="PIRSR606262-3"/>
    </source>
</evidence>
<feature type="binding site" evidence="14">
    <location>
        <position position="92"/>
    </location>
    <ligand>
        <name>Zn(2+)</name>
        <dbReference type="ChEBI" id="CHEBI:29105"/>
        <note>catalytic</note>
    </ligand>
</feature>
<dbReference type="NCBIfam" id="TIGR01354">
    <property type="entry name" value="cyt_deam_tetra"/>
    <property type="match status" value="1"/>
</dbReference>
<dbReference type="Pfam" id="PF00383">
    <property type="entry name" value="dCMP_cyt_deam_1"/>
    <property type="match status" value="1"/>
</dbReference>
<dbReference type="EC" id="3.5.4.5" evidence="4 15"/>
<evidence type="ECO:0000256" key="7">
    <source>
        <dbReference type="ARBA" id="ARBA00022801"/>
    </source>
</evidence>
<comment type="cofactor">
    <cofactor evidence="1 14 15">
        <name>Zn(2+)</name>
        <dbReference type="ChEBI" id="CHEBI:29105"/>
    </cofactor>
</comment>
<evidence type="ECO:0000256" key="1">
    <source>
        <dbReference type="ARBA" id="ARBA00001947"/>
    </source>
</evidence>
<comment type="function">
    <text evidence="2 15">This enzyme scavenges exogenous and endogenous cytidine and 2'-deoxycytidine for UMP synthesis.</text>
</comment>
<keyword evidence="8 14" id="KW-0862">Zinc</keyword>
<evidence type="ECO:0000256" key="10">
    <source>
        <dbReference type="ARBA" id="ARBA00049252"/>
    </source>
</evidence>
<evidence type="ECO:0000256" key="8">
    <source>
        <dbReference type="ARBA" id="ARBA00022833"/>
    </source>
</evidence>
<evidence type="ECO:0000256" key="13">
    <source>
        <dbReference type="PIRSR" id="PIRSR606262-2"/>
    </source>
</evidence>
<evidence type="ECO:0000256" key="6">
    <source>
        <dbReference type="ARBA" id="ARBA00022723"/>
    </source>
</evidence>
<dbReference type="InterPro" id="IPR016193">
    <property type="entry name" value="Cytidine_deaminase-like"/>
</dbReference>
<evidence type="ECO:0000256" key="3">
    <source>
        <dbReference type="ARBA" id="ARBA00006576"/>
    </source>
</evidence>
<evidence type="ECO:0000256" key="15">
    <source>
        <dbReference type="RuleBase" id="RU364006"/>
    </source>
</evidence>
<accession>A0A7V4U116</accession>
<comment type="catalytic activity">
    <reaction evidence="10 15">
        <text>2'-deoxycytidine + H2O + H(+) = 2'-deoxyuridine + NH4(+)</text>
        <dbReference type="Rhea" id="RHEA:13433"/>
        <dbReference type="ChEBI" id="CHEBI:15377"/>
        <dbReference type="ChEBI" id="CHEBI:15378"/>
        <dbReference type="ChEBI" id="CHEBI:15698"/>
        <dbReference type="ChEBI" id="CHEBI:16450"/>
        <dbReference type="ChEBI" id="CHEBI:28938"/>
        <dbReference type="EC" id="3.5.4.5"/>
    </reaction>
</comment>
<comment type="similarity">
    <text evidence="3 15">Belongs to the cytidine and deoxycytidylate deaminase family.</text>
</comment>
<evidence type="ECO:0000256" key="11">
    <source>
        <dbReference type="ARBA" id="ARBA00049558"/>
    </source>
</evidence>
<proteinExistence type="inferred from homology"/>
<dbReference type="GO" id="GO:0008270">
    <property type="term" value="F:zinc ion binding"/>
    <property type="evidence" value="ECO:0007669"/>
    <property type="project" value="UniProtKB-UniRule"/>
</dbReference>
<comment type="catalytic activity">
    <reaction evidence="11 15">
        <text>cytidine + H2O + H(+) = uridine + NH4(+)</text>
        <dbReference type="Rhea" id="RHEA:16069"/>
        <dbReference type="ChEBI" id="CHEBI:15377"/>
        <dbReference type="ChEBI" id="CHEBI:15378"/>
        <dbReference type="ChEBI" id="CHEBI:16704"/>
        <dbReference type="ChEBI" id="CHEBI:17562"/>
        <dbReference type="ChEBI" id="CHEBI:28938"/>
        <dbReference type="EC" id="3.5.4.5"/>
    </reaction>
</comment>
<feature type="binding site" evidence="14">
    <location>
        <position position="89"/>
    </location>
    <ligand>
        <name>Zn(2+)</name>
        <dbReference type="ChEBI" id="CHEBI:29105"/>
        <note>catalytic</note>
    </ligand>
</feature>
<gene>
    <name evidence="17" type="primary">cdd</name>
    <name evidence="17" type="ORF">ENK44_10125</name>
</gene>
<dbReference type="GO" id="GO:0042802">
    <property type="term" value="F:identical protein binding"/>
    <property type="evidence" value="ECO:0007669"/>
    <property type="project" value="UniProtKB-ARBA"/>
</dbReference>
<dbReference type="GO" id="GO:0072527">
    <property type="term" value="P:pyrimidine-containing compound metabolic process"/>
    <property type="evidence" value="ECO:0007669"/>
    <property type="project" value="UniProtKB-ARBA"/>
</dbReference>
<feature type="binding site" evidence="14">
    <location>
        <position position="56"/>
    </location>
    <ligand>
        <name>Zn(2+)</name>
        <dbReference type="ChEBI" id="CHEBI:29105"/>
        <note>catalytic</note>
    </ligand>
</feature>
<dbReference type="InterPro" id="IPR002125">
    <property type="entry name" value="CMP_dCMP_dom"/>
</dbReference>
<dbReference type="GO" id="GO:0005829">
    <property type="term" value="C:cytosol"/>
    <property type="evidence" value="ECO:0007669"/>
    <property type="project" value="TreeGrafter"/>
</dbReference>
<sequence>MAEYDTNKLVEAAKNARKFSKAHYSNFRVGAALVTKNGEIITGANVESSSYSLTICAERVALTKALTEGKESFSAIAISANDGDFCPPCGACRQLLFDYAPNIDVILTNGQENKTYKLKDLLPVAFEESKLSKR</sequence>
<evidence type="ECO:0000313" key="17">
    <source>
        <dbReference type="EMBL" id="HGY56050.1"/>
    </source>
</evidence>
<evidence type="ECO:0000256" key="4">
    <source>
        <dbReference type="ARBA" id="ARBA00012783"/>
    </source>
</evidence>
<dbReference type="PROSITE" id="PS00903">
    <property type="entry name" value="CYT_DCMP_DEAMINASES_1"/>
    <property type="match status" value="1"/>
</dbReference>
<feature type="domain" description="CMP/dCMP-type deaminase" evidence="16">
    <location>
        <begin position="4"/>
        <end position="129"/>
    </location>
</feature>
<dbReference type="GO" id="GO:0055086">
    <property type="term" value="P:nucleobase-containing small molecule metabolic process"/>
    <property type="evidence" value="ECO:0007669"/>
    <property type="project" value="UniProtKB-ARBA"/>
</dbReference>
<dbReference type="PROSITE" id="PS51747">
    <property type="entry name" value="CYT_DCMP_DEAMINASES_2"/>
    <property type="match status" value="1"/>
</dbReference>
<evidence type="ECO:0000256" key="9">
    <source>
        <dbReference type="ARBA" id="ARBA00032005"/>
    </source>
</evidence>
<feature type="binding site" evidence="13">
    <location>
        <begin position="45"/>
        <end position="51"/>
    </location>
    <ligand>
        <name>substrate</name>
    </ligand>
</feature>
<dbReference type="AlphaFoldDB" id="A0A7V4U116"/>
<evidence type="ECO:0000259" key="16">
    <source>
        <dbReference type="PROSITE" id="PS51747"/>
    </source>
</evidence>
<dbReference type="EMBL" id="DRQG01000094">
    <property type="protein sequence ID" value="HGY56050.1"/>
    <property type="molecule type" value="Genomic_DNA"/>
</dbReference>
<evidence type="ECO:0000256" key="12">
    <source>
        <dbReference type="PIRSR" id="PIRSR606262-1"/>
    </source>
</evidence>
<organism evidence="17">
    <name type="scientific">Caldithrix abyssi</name>
    <dbReference type="NCBI Taxonomy" id="187145"/>
    <lineage>
        <taxon>Bacteria</taxon>
        <taxon>Pseudomonadati</taxon>
        <taxon>Calditrichota</taxon>
        <taxon>Calditrichia</taxon>
        <taxon>Calditrichales</taxon>
        <taxon>Calditrichaceae</taxon>
        <taxon>Caldithrix</taxon>
    </lineage>
</organism>
<name>A0A7V4U116_CALAY</name>
<comment type="caution">
    <text evidence="17">The sequence shown here is derived from an EMBL/GenBank/DDBJ whole genome shotgun (WGS) entry which is preliminary data.</text>
</comment>
<keyword evidence="6 14" id="KW-0479">Metal-binding</keyword>
<evidence type="ECO:0000256" key="5">
    <source>
        <dbReference type="ARBA" id="ARBA00018266"/>
    </source>
</evidence>
<dbReference type="FunFam" id="3.40.140.10:FF:000008">
    <property type="entry name" value="Cytidine deaminase"/>
    <property type="match status" value="1"/>
</dbReference>
<dbReference type="PANTHER" id="PTHR11644:SF2">
    <property type="entry name" value="CYTIDINE DEAMINASE"/>
    <property type="match status" value="1"/>
</dbReference>
<dbReference type="PANTHER" id="PTHR11644">
    <property type="entry name" value="CYTIDINE DEAMINASE"/>
    <property type="match status" value="1"/>
</dbReference>
<dbReference type="Proteomes" id="UP000885779">
    <property type="component" value="Unassembled WGS sequence"/>
</dbReference>
<dbReference type="InterPro" id="IPR050202">
    <property type="entry name" value="Cyt/Deoxycyt_deaminase"/>
</dbReference>
<keyword evidence="7 15" id="KW-0378">Hydrolase</keyword>
<dbReference type="Gene3D" id="3.40.140.10">
    <property type="entry name" value="Cytidine Deaminase, domain 2"/>
    <property type="match status" value="1"/>
</dbReference>
<dbReference type="SUPFAM" id="SSF53927">
    <property type="entry name" value="Cytidine deaminase-like"/>
    <property type="match status" value="1"/>
</dbReference>
<dbReference type="InterPro" id="IPR006262">
    <property type="entry name" value="Cyt_deam_tetra"/>
</dbReference>
<feature type="active site" description="Proton donor" evidence="12">
    <location>
        <position position="58"/>
    </location>
</feature>
<dbReference type="GO" id="GO:0004126">
    <property type="term" value="F:cytidine deaminase activity"/>
    <property type="evidence" value="ECO:0007669"/>
    <property type="project" value="UniProtKB-UniRule"/>
</dbReference>
<dbReference type="InterPro" id="IPR016192">
    <property type="entry name" value="APOBEC/CMP_deaminase_Zn-bd"/>
</dbReference>
<protein>
    <recommendedName>
        <fullName evidence="5 15">Cytidine deaminase</fullName>
        <ecNumber evidence="4 15">3.5.4.5</ecNumber>
    </recommendedName>
    <alternativeName>
        <fullName evidence="9 15">Cytidine aminohydrolase</fullName>
    </alternativeName>
</protein>
<dbReference type="CDD" id="cd01283">
    <property type="entry name" value="cytidine_deaminase"/>
    <property type="match status" value="1"/>
</dbReference>